<dbReference type="InterPro" id="IPR014349">
    <property type="entry name" value="Rieske_Fe-S_prot"/>
</dbReference>
<keyword evidence="10" id="KW-1185">Reference proteome</keyword>
<dbReference type="Proteomes" id="UP000054908">
    <property type="component" value="Unassembled WGS sequence"/>
</dbReference>
<protein>
    <submittedName>
        <fullName evidence="9">Cytochrome b6-f complex iron-sulfur subunit</fullName>
        <ecNumber evidence="9">1.10.9.1</ecNumber>
    </submittedName>
</protein>
<proteinExistence type="predicted"/>
<reference evidence="9 10" key="1">
    <citation type="submission" date="2015-11" db="EMBL/GenBank/DDBJ databases">
        <title>Genomic analysis of 38 Legionella species identifies large and diverse effector repertoires.</title>
        <authorList>
            <person name="Burstein D."/>
            <person name="Amaro F."/>
            <person name="Zusman T."/>
            <person name="Lifshitz Z."/>
            <person name="Cohen O."/>
            <person name="Gilbert J.A."/>
            <person name="Pupko T."/>
            <person name="Shuman H.A."/>
            <person name="Segal G."/>
        </authorList>
    </citation>
    <scope>NUCLEOTIDE SEQUENCE [LARGE SCALE GENOMIC DNA]</scope>
    <source>
        <strain evidence="9 10">PX-1-G2-E2</strain>
    </source>
</reference>
<evidence type="ECO:0000256" key="6">
    <source>
        <dbReference type="ARBA" id="ARBA00023157"/>
    </source>
</evidence>
<evidence type="ECO:0000256" key="7">
    <source>
        <dbReference type="ARBA" id="ARBA00034078"/>
    </source>
</evidence>
<name>A0A0W0VY34_9GAMM</name>
<evidence type="ECO:0000313" key="9">
    <source>
        <dbReference type="EMBL" id="KTD24909.1"/>
    </source>
</evidence>
<dbReference type="EMBL" id="LNYL01000048">
    <property type="protein sequence ID" value="KTD24909.1"/>
    <property type="molecule type" value="Genomic_DNA"/>
</dbReference>
<dbReference type="PRINTS" id="PR00162">
    <property type="entry name" value="RIESKE"/>
</dbReference>
<dbReference type="GO" id="GO:0016020">
    <property type="term" value="C:membrane"/>
    <property type="evidence" value="ECO:0007669"/>
    <property type="project" value="InterPro"/>
</dbReference>
<dbReference type="PROSITE" id="PS51296">
    <property type="entry name" value="RIESKE"/>
    <property type="match status" value="1"/>
</dbReference>
<dbReference type="EC" id="1.10.9.1" evidence="9"/>
<dbReference type="PATRIC" id="fig|466.6.peg.2603"/>
<dbReference type="CDD" id="cd03477">
    <property type="entry name" value="Rieske_YhfW_C"/>
    <property type="match status" value="1"/>
</dbReference>
<evidence type="ECO:0000256" key="2">
    <source>
        <dbReference type="ARBA" id="ARBA00022723"/>
    </source>
</evidence>
<evidence type="ECO:0000256" key="4">
    <source>
        <dbReference type="ARBA" id="ARBA00023004"/>
    </source>
</evidence>
<comment type="caution">
    <text evidence="9">The sequence shown here is derived from an EMBL/GenBank/DDBJ whole genome shotgun (WGS) entry which is preliminary data.</text>
</comment>
<dbReference type="PANTHER" id="PTHR10134">
    <property type="entry name" value="CYTOCHROME B-C1 COMPLEX SUBUNIT RIESKE, MITOCHONDRIAL"/>
    <property type="match status" value="1"/>
</dbReference>
<dbReference type="InterPro" id="IPR006076">
    <property type="entry name" value="FAD-dep_OxRdtase"/>
</dbReference>
<dbReference type="RefSeq" id="WP_058453147.1">
    <property type="nucleotide sequence ID" value="NZ_CAAAIB010000014.1"/>
</dbReference>
<keyword evidence="4" id="KW-0408">Iron</keyword>
<dbReference type="GO" id="GO:0051537">
    <property type="term" value="F:2 iron, 2 sulfur cluster binding"/>
    <property type="evidence" value="ECO:0007669"/>
    <property type="project" value="UniProtKB-KW"/>
</dbReference>
<dbReference type="SUPFAM" id="SSF51905">
    <property type="entry name" value="FAD/NAD(P)-binding domain"/>
    <property type="match status" value="1"/>
</dbReference>
<dbReference type="GO" id="GO:0016491">
    <property type="term" value="F:oxidoreductase activity"/>
    <property type="evidence" value="ECO:0007669"/>
    <property type="project" value="UniProtKB-KW"/>
</dbReference>
<comment type="cofactor">
    <cofactor evidence="7">
        <name>[2Fe-2S] cluster</name>
        <dbReference type="ChEBI" id="CHEBI:190135"/>
    </cofactor>
</comment>
<dbReference type="Gene3D" id="2.102.10.10">
    <property type="entry name" value="Rieske [2Fe-2S] iron-sulphur domain"/>
    <property type="match status" value="1"/>
</dbReference>
<dbReference type="Pfam" id="PF01266">
    <property type="entry name" value="DAO"/>
    <property type="match status" value="1"/>
</dbReference>
<dbReference type="Gene3D" id="3.50.50.60">
    <property type="entry name" value="FAD/NAD(P)-binding domain"/>
    <property type="match status" value="1"/>
</dbReference>
<keyword evidence="6" id="KW-1015">Disulfide bond</keyword>
<keyword evidence="5" id="KW-0411">Iron-sulfur</keyword>
<feature type="domain" description="Rieske" evidence="8">
    <location>
        <begin position="185"/>
        <end position="272"/>
    </location>
</feature>
<dbReference type="AlphaFoldDB" id="A0A0W0VY34"/>
<evidence type="ECO:0000256" key="5">
    <source>
        <dbReference type="ARBA" id="ARBA00023014"/>
    </source>
</evidence>
<dbReference type="GO" id="GO:0046872">
    <property type="term" value="F:metal ion binding"/>
    <property type="evidence" value="ECO:0007669"/>
    <property type="project" value="UniProtKB-KW"/>
</dbReference>
<evidence type="ECO:0000256" key="3">
    <source>
        <dbReference type="ARBA" id="ARBA00023002"/>
    </source>
</evidence>
<dbReference type="InterPro" id="IPR036922">
    <property type="entry name" value="Rieske_2Fe-2S_sf"/>
</dbReference>
<dbReference type="InterPro" id="IPR036188">
    <property type="entry name" value="FAD/NAD-bd_sf"/>
</dbReference>
<evidence type="ECO:0000313" key="10">
    <source>
        <dbReference type="Proteomes" id="UP000054908"/>
    </source>
</evidence>
<evidence type="ECO:0000256" key="1">
    <source>
        <dbReference type="ARBA" id="ARBA00022714"/>
    </source>
</evidence>
<accession>A0A0W0VY34</accession>
<gene>
    <name evidence="9" type="primary">petC_2</name>
    <name evidence="9" type="ORF">Lmac_2446</name>
</gene>
<sequence length="272" mass="31094">MKGESIWKKIDYKKLLYNALENNEIEVDLAIIGGGITGITAAIELIKSGKKVALIEAQEIGGKTTSMSTENLYIPVQPYYHTISKINRLYFEKNIAQSRKFAIDYIENNVKKFNVNCHFNRRPWYGYTSKNENKVFIEEVEILKKMDIAIAMTSALPFSIKFKKAAIIENQARFNPLQYVSAMAQEYVKNSGQIYERSLVIEIKKEKWGVSRDKSNNLHLVSAICTHMKCVIHWNDAEQTWDCPCHGSRFKPTGEVIEGPATKNLKYKSIPS</sequence>
<dbReference type="InterPro" id="IPR017941">
    <property type="entry name" value="Rieske_2Fe-2S"/>
</dbReference>
<evidence type="ECO:0000259" key="8">
    <source>
        <dbReference type="PROSITE" id="PS51296"/>
    </source>
</evidence>
<dbReference type="InterPro" id="IPR005805">
    <property type="entry name" value="Rieske_Fe-S_prot_C"/>
</dbReference>
<keyword evidence="3 9" id="KW-0560">Oxidoreductase</keyword>
<dbReference type="InterPro" id="IPR038010">
    <property type="entry name" value="YhfW_C"/>
</dbReference>
<dbReference type="STRING" id="466.Lmac_2446"/>
<dbReference type="SUPFAM" id="SSF50022">
    <property type="entry name" value="ISP domain"/>
    <property type="match status" value="1"/>
</dbReference>
<keyword evidence="2" id="KW-0479">Metal-binding</keyword>
<keyword evidence="1" id="KW-0001">2Fe-2S</keyword>
<organism evidence="9 10">
    <name type="scientific">Legionella maceachernii</name>
    <dbReference type="NCBI Taxonomy" id="466"/>
    <lineage>
        <taxon>Bacteria</taxon>
        <taxon>Pseudomonadati</taxon>
        <taxon>Pseudomonadota</taxon>
        <taxon>Gammaproteobacteria</taxon>
        <taxon>Legionellales</taxon>
        <taxon>Legionellaceae</taxon>
        <taxon>Legionella</taxon>
    </lineage>
</organism>